<keyword evidence="11" id="KW-0808">Transferase</keyword>
<evidence type="ECO:0000256" key="4">
    <source>
        <dbReference type="ARBA" id="ARBA00003814"/>
    </source>
</evidence>
<dbReference type="PANTHER" id="PTHR20858:SF17">
    <property type="entry name" value="HYDROXYMETHYLPYRIMIDINE_PHOSPHOMETHYLPYRIMIDINE KINASE THI20-RELATED"/>
    <property type="match status" value="1"/>
</dbReference>
<evidence type="ECO:0000256" key="16">
    <source>
        <dbReference type="ARBA" id="ARBA00023268"/>
    </source>
</evidence>
<evidence type="ECO:0000256" key="22">
    <source>
        <dbReference type="ARBA" id="ARBA00061559"/>
    </source>
</evidence>
<evidence type="ECO:0000256" key="3">
    <source>
        <dbReference type="ARBA" id="ARBA00001946"/>
    </source>
</evidence>
<comment type="catalytic activity">
    <reaction evidence="17">
        <text>4-methyl-5-(2-phosphooxyethyl)-thiazole + 4-amino-2-methyl-5-(diphosphooxymethyl)pyrimidine + H(+) = thiamine phosphate + diphosphate</text>
        <dbReference type="Rhea" id="RHEA:22328"/>
        <dbReference type="ChEBI" id="CHEBI:15378"/>
        <dbReference type="ChEBI" id="CHEBI:33019"/>
        <dbReference type="ChEBI" id="CHEBI:37575"/>
        <dbReference type="ChEBI" id="CHEBI:57841"/>
        <dbReference type="ChEBI" id="CHEBI:58296"/>
        <dbReference type="EC" id="2.5.1.3"/>
    </reaction>
</comment>
<dbReference type="Proteomes" id="UP000244989">
    <property type="component" value="Unassembled WGS sequence"/>
</dbReference>
<evidence type="ECO:0000256" key="19">
    <source>
        <dbReference type="ARBA" id="ARBA00047883"/>
    </source>
</evidence>
<comment type="pathway">
    <text evidence="7">Cofactor biosynthesis; thiamine diphosphate biosynthesis; thiamine phosphate from 4-amino-2-methyl-5-diphosphomethylpyrimidine and 4-methyl-5-(2-phosphoethyl)-thiazole: step 1/1.</text>
</comment>
<evidence type="ECO:0000256" key="21">
    <source>
        <dbReference type="ARBA" id="ARBA00061288"/>
    </source>
</evidence>
<evidence type="ECO:0000256" key="17">
    <source>
        <dbReference type="ARBA" id="ARBA00047334"/>
    </source>
</evidence>
<evidence type="ECO:0000313" key="27">
    <source>
        <dbReference type="Proteomes" id="UP000244989"/>
    </source>
</evidence>
<evidence type="ECO:0000256" key="10">
    <source>
        <dbReference type="ARBA" id="ARBA00012963"/>
    </source>
</evidence>
<evidence type="ECO:0000256" key="12">
    <source>
        <dbReference type="ARBA" id="ARBA00022741"/>
    </source>
</evidence>
<comment type="function">
    <text evidence="4">Condenses 4-methyl-5-(beta-hydroxyethyl)thiazole monophosphate (THZ-P) and 2-methyl-4-amino-5-hydroxymethyl pyrimidine pyrophosphate (HMP-PP) to form thiamine monophosphate (TMP).</text>
</comment>
<evidence type="ECO:0000256" key="1">
    <source>
        <dbReference type="ARBA" id="ARBA00000151"/>
    </source>
</evidence>
<evidence type="ECO:0000256" key="14">
    <source>
        <dbReference type="ARBA" id="ARBA00022840"/>
    </source>
</evidence>
<reference evidence="27" key="1">
    <citation type="submission" date="2018-04" db="EMBL/GenBank/DDBJ databases">
        <authorList>
            <person name="Liu S."/>
            <person name="Wang Z."/>
            <person name="Li J."/>
        </authorList>
    </citation>
    <scope>NUCLEOTIDE SEQUENCE [LARGE SCALE GENOMIC DNA]</scope>
    <source>
        <strain evidence="27">2189</strain>
    </source>
</reference>
<keyword evidence="16" id="KW-0511">Multifunctional enzyme</keyword>
<sequence>MDQLVPRVLSIAGTDPTGGAGIQADLKAIAAAGGFGMSVVTSLVVQNTRGVQSVHTPEPDFLRAQLKSVSDDVTIDAVKIGMIADEASAREVVAWLEELGDVPVVIDPVMVAASGHALAESVSGELLKKATVLTPNLTELAQLTGGKEATTRAEANAQATTLADTTGALILAKGGHLSADDRGNTLIGPGGEVLTHASSPAVETSASHGTGCSLSSALATRLAVGESYGEAVAWATDWVREALEYGEDLQVGQGNGPIDHFHRLRRQAAASDQRPRLRGFIDAWEAPEALGVDVDTPAPTPVVAPAGPWTAALWEAAGDALQRFTTDGFVPALASGVLPQEKFLFYLTQDDYYLEVYSRVLAGLGLKAENREERRMWAESVTEAIAVEQGMHAQFGVDAQIDPSPATLAYTDFLRAEAQNDYPIAVAAVLPCFWVYAQVGADLASARTEDHPYASWLGTYEDAGFQEATARAVAVAEKALAGASARQRARAAQAFVRACELEADFFAQAMLTDAR</sequence>
<dbReference type="GO" id="GO:0009229">
    <property type="term" value="P:thiamine diphosphate biosynthetic process"/>
    <property type="evidence" value="ECO:0007669"/>
    <property type="project" value="UniProtKB-UniPathway"/>
</dbReference>
<dbReference type="GO" id="GO:0004789">
    <property type="term" value="F:thiamine-phosphate diphosphorylase activity"/>
    <property type="evidence" value="ECO:0007669"/>
    <property type="project" value="UniProtKB-EC"/>
</dbReference>
<evidence type="ECO:0000256" key="15">
    <source>
        <dbReference type="ARBA" id="ARBA00022977"/>
    </source>
</evidence>
<keyword evidence="15" id="KW-0784">Thiamine biosynthesis</keyword>
<dbReference type="SUPFAM" id="SSF53613">
    <property type="entry name" value="Ribokinase-like"/>
    <property type="match status" value="1"/>
</dbReference>
<evidence type="ECO:0000256" key="11">
    <source>
        <dbReference type="ARBA" id="ARBA00022679"/>
    </source>
</evidence>
<organism evidence="26 27">
    <name type="scientific">Corynebacterium yudongzhengii</name>
    <dbReference type="NCBI Taxonomy" id="2080740"/>
    <lineage>
        <taxon>Bacteria</taxon>
        <taxon>Bacillati</taxon>
        <taxon>Actinomycetota</taxon>
        <taxon>Actinomycetes</taxon>
        <taxon>Mycobacteriales</taxon>
        <taxon>Corynebacteriaceae</taxon>
        <taxon>Corynebacterium</taxon>
    </lineage>
</organism>
<dbReference type="SUPFAM" id="SSF48613">
    <property type="entry name" value="Heme oxygenase-like"/>
    <property type="match status" value="1"/>
</dbReference>
<dbReference type="FunFam" id="3.40.1190.20:FF:000003">
    <property type="entry name" value="Phosphomethylpyrimidine kinase ThiD"/>
    <property type="match status" value="1"/>
</dbReference>
<dbReference type="AlphaFoldDB" id="A0A2U1T5Q4"/>
<dbReference type="InterPro" id="IPR016084">
    <property type="entry name" value="Haem_Oase-like_multi-hlx"/>
</dbReference>
<comment type="similarity">
    <text evidence="22">In the C-terminal section; belongs to the thiaminase-2 family.</text>
</comment>
<accession>A0A2U1T5Q4</accession>
<evidence type="ECO:0000256" key="6">
    <source>
        <dbReference type="ARBA" id="ARBA00004769"/>
    </source>
</evidence>
<dbReference type="NCBIfam" id="NF011301">
    <property type="entry name" value="PRK14713.1"/>
    <property type="match status" value="1"/>
</dbReference>
<comment type="catalytic activity">
    <reaction evidence="2">
        <text>4-amino-2-methyl-5-(phosphooxymethyl)pyrimidine + ATP = 4-amino-2-methyl-5-(diphosphooxymethyl)pyrimidine + ADP</text>
        <dbReference type="Rhea" id="RHEA:19893"/>
        <dbReference type="ChEBI" id="CHEBI:30616"/>
        <dbReference type="ChEBI" id="CHEBI:57841"/>
        <dbReference type="ChEBI" id="CHEBI:58354"/>
        <dbReference type="ChEBI" id="CHEBI:456216"/>
        <dbReference type="EC" id="2.7.4.7"/>
    </reaction>
</comment>
<dbReference type="InterPro" id="IPR004399">
    <property type="entry name" value="HMP/HMP-P_kinase_dom"/>
</dbReference>
<comment type="caution">
    <text evidence="26">The sequence shown here is derived from an EMBL/GenBank/DDBJ whole genome shotgun (WGS) entry which is preliminary data.</text>
</comment>
<evidence type="ECO:0000256" key="9">
    <source>
        <dbReference type="ARBA" id="ARBA00012830"/>
    </source>
</evidence>
<keyword evidence="12" id="KW-0547">Nucleotide-binding</keyword>
<dbReference type="OrthoDB" id="34166at2"/>
<keyword evidence="27" id="KW-1185">Reference proteome</keyword>
<dbReference type="Gene3D" id="3.40.1190.20">
    <property type="match status" value="1"/>
</dbReference>
<name>A0A2U1T5Q4_9CORY</name>
<dbReference type="KEGG" id="cyz:C3B44_09930"/>
<dbReference type="GO" id="GO:0008972">
    <property type="term" value="F:phosphomethylpyrimidine kinase activity"/>
    <property type="evidence" value="ECO:0007669"/>
    <property type="project" value="UniProtKB-EC"/>
</dbReference>
<dbReference type="InterPro" id="IPR004305">
    <property type="entry name" value="Thiaminase-2/PQQC"/>
</dbReference>
<dbReference type="EC" id="2.7.4.7" evidence="10"/>
<dbReference type="EC" id="2.5.1.3" evidence="9"/>
<dbReference type="NCBIfam" id="TIGR00097">
    <property type="entry name" value="HMP-P_kinase"/>
    <property type="match status" value="1"/>
</dbReference>
<gene>
    <name evidence="26" type="ORF">DF222_08080</name>
</gene>
<evidence type="ECO:0000259" key="25">
    <source>
        <dbReference type="Pfam" id="PF08543"/>
    </source>
</evidence>
<evidence type="ECO:0000256" key="20">
    <source>
        <dbReference type="ARBA" id="ARBA00061283"/>
    </source>
</evidence>
<dbReference type="GO" id="GO:0008902">
    <property type="term" value="F:hydroxymethylpyrimidine kinase activity"/>
    <property type="evidence" value="ECO:0007669"/>
    <property type="project" value="UniProtKB-EC"/>
</dbReference>
<comment type="similarity">
    <text evidence="21">In the central section; belongs to the ThiD family.</text>
</comment>
<dbReference type="InterPro" id="IPR013749">
    <property type="entry name" value="PM/HMP-P_kinase-1"/>
</dbReference>
<dbReference type="GO" id="GO:0005829">
    <property type="term" value="C:cytosol"/>
    <property type="evidence" value="ECO:0007669"/>
    <property type="project" value="TreeGrafter"/>
</dbReference>
<dbReference type="InterPro" id="IPR029056">
    <property type="entry name" value="Ribokinase-like"/>
</dbReference>
<dbReference type="UniPathway" id="UPA00060">
    <property type="reaction ID" value="UER00138"/>
</dbReference>
<dbReference type="CDD" id="cd01169">
    <property type="entry name" value="HMPP_kinase"/>
    <property type="match status" value="1"/>
</dbReference>
<comment type="cofactor">
    <cofactor evidence="3">
        <name>Mg(2+)</name>
        <dbReference type="ChEBI" id="CHEBI:18420"/>
    </cofactor>
</comment>
<dbReference type="GO" id="GO:0005524">
    <property type="term" value="F:ATP binding"/>
    <property type="evidence" value="ECO:0007669"/>
    <property type="project" value="UniProtKB-KW"/>
</dbReference>
<comment type="similarity">
    <text evidence="20">In the N-terminal section; belongs to the thiamine-phosphate synthase family.</text>
</comment>
<keyword evidence="14" id="KW-0067">ATP-binding</keyword>
<protein>
    <recommendedName>
        <fullName evidence="23">Thiamine biosynthesis multifunctional protein ThiED</fullName>
        <ecNumber evidence="9">2.5.1.3</ecNumber>
        <ecNumber evidence="8">2.7.1.49</ecNumber>
        <ecNumber evidence="10">2.7.4.7</ecNumber>
    </recommendedName>
</protein>
<evidence type="ECO:0000259" key="24">
    <source>
        <dbReference type="Pfam" id="PF03070"/>
    </source>
</evidence>
<comment type="catalytic activity">
    <reaction evidence="1">
        <text>4-amino-5-hydroxymethyl-2-methylpyrimidine + ATP = 4-amino-2-methyl-5-(phosphooxymethyl)pyrimidine + ADP + H(+)</text>
        <dbReference type="Rhea" id="RHEA:23096"/>
        <dbReference type="ChEBI" id="CHEBI:15378"/>
        <dbReference type="ChEBI" id="CHEBI:16892"/>
        <dbReference type="ChEBI" id="CHEBI:30616"/>
        <dbReference type="ChEBI" id="CHEBI:58354"/>
        <dbReference type="ChEBI" id="CHEBI:456216"/>
        <dbReference type="EC" id="2.7.1.49"/>
    </reaction>
</comment>
<dbReference type="EC" id="2.7.1.49" evidence="8"/>
<evidence type="ECO:0000256" key="5">
    <source>
        <dbReference type="ARBA" id="ARBA00003848"/>
    </source>
</evidence>
<feature type="domain" description="Pyridoxamine kinase/Phosphomethylpyrimidine kinase" evidence="25">
    <location>
        <begin position="15"/>
        <end position="259"/>
    </location>
</feature>
<comment type="pathway">
    <text evidence="6">Cofactor biosynthesis; thiamine diphosphate biosynthesis; 4-amino-2-methyl-5-diphosphomethylpyrimidine from 5-amino-1-(5-phospho-D-ribosyl)imidazole: step 3/3.</text>
</comment>
<comment type="catalytic activity">
    <reaction evidence="18">
        <text>2-(2-carboxy-4-methylthiazol-5-yl)ethyl phosphate + 4-amino-2-methyl-5-(diphosphooxymethyl)pyrimidine + 2 H(+) = thiamine phosphate + CO2 + diphosphate</text>
        <dbReference type="Rhea" id="RHEA:47848"/>
        <dbReference type="ChEBI" id="CHEBI:15378"/>
        <dbReference type="ChEBI" id="CHEBI:16526"/>
        <dbReference type="ChEBI" id="CHEBI:33019"/>
        <dbReference type="ChEBI" id="CHEBI:37575"/>
        <dbReference type="ChEBI" id="CHEBI:57841"/>
        <dbReference type="ChEBI" id="CHEBI:62890"/>
        <dbReference type="EC" id="2.5.1.3"/>
    </reaction>
</comment>
<dbReference type="PANTHER" id="PTHR20858">
    <property type="entry name" value="PHOSPHOMETHYLPYRIMIDINE KINASE"/>
    <property type="match status" value="1"/>
</dbReference>
<evidence type="ECO:0000256" key="18">
    <source>
        <dbReference type="ARBA" id="ARBA00047851"/>
    </source>
</evidence>
<dbReference type="Pfam" id="PF08543">
    <property type="entry name" value="Phos_pyr_kin"/>
    <property type="match status" value="1"/>
</dbReference>
<dbReference type="Gene3D" id="1.20.910.10">
    <property type="entry name" value="Heme oxygenase-like"/>
    <property type="match status" value="1"/>
</dbReference>
<dbReference type="RefSeq" id="WP_108432225.1">
    <property type="nucleotide sequence ID" value="NZ_CP026947.1"/>
</dbReference>
<proteinExistence type="inferred from homology"/>
<evidence type="ECO:0000256" key="13">
    <source>
        <dbReference type="ARBA" id="ARBA00022777"/>
    </source>
</evidence>
<dbReference type="EMBL" id="QEEZ01000014">
    <property type="protein sequence ID" value="PWC01350.1"/>
    <property type="molecule type" value="Genomic_DNA"/>
</dbReference>
<keyword evidence="13 26" id="KW-0418">Kinase</keyword>
<evidence type="ECO:0000256" key="8">
    <source>
        <dbReference type="ARBA" id="ARBA00012135"/>
    </source>
</evidence>
<evidence type="ECO:0000256" key="2">
    <source>
        <dbReference type="ARBA" id="ARBA00000565"/>
    </source>
</evidence>
<evidence type="ECO:0000256" key="7">
    <source>
        <dbReference type="ARBA" id="ARBA00005165"/>
    </source>
</evidence>
<comment type="function">
    <text evidence="5">Catalyzes the phosphorylation of hydroxymethylpyrimidine phosphate (HMP-P) to HMP-PP, and of HMP to HMP-P.</text>
</comment>
<comment type="catalytic activity">
    <reaction evidence="19">
        <text>2-[(2R,5Z)-2-carboxy-4-methylthiazol-5(2H)-ylidene]ethyl phosphate + 4-amino-2-methyl-5-(diphosphooxymethyl)pyrimidine + 2 H(+) = thiamine phosphate + CO2 + diphosphate</text>
        <dbReference type="Rhea" id="RHEA:47844"/>
        <dbReference type="ChEBI" id="CHEBI:15378"/>
        <dbReference type="ChEBI" id="CHEBI:16526"/>
        <dbReference type="ChEBI" id="CHEBI:33019"/>
        <dbReference type="ChEBI" id="CHEBI:37575"/>
        <dbReference type="ChEBI" id="CHEBI:57841"/>
        <dbReference type="ChEBI" id="CHEBI:62899"/>
        <dbReference type="EC" id="2.5.1.3"/>
    </reaction>
</comment>
<dbReference type="CDD" id="cd19365">
    <property type="entry name" value="TenA_C-like"/>
    <property type="match status" value="1"/>
</dbReference>
<dbReference type="Pfam" id="PF03070">
    <property type="entry name" value="TENA_THI-4"/>
    <property type="match status" value="1"/>
</dbReference>
<evidence type="ECO:0000313" key="26">
    <source>
        <dbReference type="EMBL" id="PWC01350.1"/>
    </source>
</evidence>
<evidence type="ECO:0000256" key="23">
    <source>
        <dbReference type="ARBA" id="ARBA00067202"/>
    </source>
</evidence>
<dbReference type="GO" id="GO:0009228">
    <property type="term" value="P:thiamine biosynthetic process"/>
    <property type="evidence" value="ECO:0007669"/>
    <property type="project" value="UniProtKB-KW"/>
</dbReference>
<feature type="domain" description="Thiaminase-2/PQQC" evidence="24">
    <location>
        <begin position="329"/>
        <end position="511"/>
    </location>
</feature>